<gene>
    <name evidence="2" type="ORF">FHR23_003041</name>
</gene>
<organism evidence="2 3">
    <name type="scientific">Stakelama sediminis</name>
    <dbReference type="NCBI Taxonomy" id="463200"/>
    <lineage>
        <taxon>Bacteria</taxon>
        <taxon>Pseudomonadati</taxon>
        <taxon>Pseudomonadota</taxon>
        <taxon>Alphaproteobacteria</taxon>
        <taxon>Sphingomonadales</taxon>
        <taxon>Sphingomonadaceae</taxon>
        <taxon>Stakelama</taxon>
    </lineage>
</organism>
<dbReference type="RefSeq" id="WP_184005595.1">
    <property type="nucleotide sequence ID" value="NZ_BAABIF010000029.1"/>
</dbReference>
<dbReference type="AlphaFoldDB" id="A0A840Z1S0"/>
<evidence type="ECO:0000313" key="3">
    <source>
        <dbReference type="Proteomes" id="UP000554342"/>
    </source>
</evidence>
<accession>A0A840Z1S0</accession>
<keyword evidence="1" id="KW-0472">Membrane</keyword>
<evidence type="ECO:0000256" key="1">
    <source>
        <dbReference type="SAM" id="Phobius"/>
    </source>
</evidence>
<feature type="transmembrane region" description="Helical" evidence="1">
    <location>
        <begin position="40"/>
        <end position="62"/>
    </location>
</feature>
<name>A0A840Z1S0_9SPHN</name>
<protein>
    <submittedName>
        <fullName evidence="2">ABC-type uncharacterized transport system permease subunit</fullName>
    </submittedName>
</protein>
<evidence type="ECO:0000313" key="2">
    <source>
        <dbReference type="EMBL" id="MBB5720081.1"/>
    </source>
</evidence>
<keyword evidence="1" id="KW-1133">Transmembrane helix</keyword>
<keyword evidence="1" id="KW-0812">Transmembrane</keyword>
<keyword evidence="3" id="KW-1185">Reference proteome</keyword>
<proteinExistence type="predicted"/>
<feature type="transmembrane region" description="Helical" evidence="1">
    <location>
        <begin position="12"/>
        <end position="34"/>
    </location>
</feature>
<comment type="caution">
    <text evidence="2">The sequence shown here is derived from an EMBL/GenBank/DDBJ whole genome shotgun (WGS) entry which is preliminary data.</text>
</comment>
<feature type="transmembrane region" description="Helical" evidence="1">
    <location>
        <begin position="69"/>
        <end position="87"/>
    </location>
</feature>
<dbReference type="EMBL" id="JACIJI010000008">
    <property type="protein sequence ID" value="MBB5720081.1"/>
    <property type="molecule type" value="Genomic_DNA"/>
</dbReference>
<dbReference type="Proteomes" id="UP000554342">
    <property type="component" value="Unassembled WGS sequence"/>
</dbReference>
<sequence length="94" mass="10382">MQLRSLLFRRIVLWALFYLWSATGLLTISALMQWQYDGNGGWWVATIYGAPALILASSFHALFSNQNTALAVAIAILIAISAVGLIVEMRVRKG</sequence>
<reference evidence="2 3" key="1">
    <citation type="submission" date="2020-08" db="EMBL/GenBank/DDBJ databases">
        <title>Genomic Encyclopedia of Type Strains, Phase IV (KMG-IV): sequencing the most valuable type-strain genomes for metagenomic binning, comparative biology and taxonomic classification.</title>
        <authorList>
            <person name="Goeker M."/>
        </authorList>
    </citation>
    <scope>NUCLEOTIDE SEQUENCE [LARGE SCALE GENOMIC DNA]</scope>
    <source>
        <strain evidence="2 3">DSM 27203</strain>
    </source>
</reference>